<keyword evidence="3" id="KW-1185">Reference proteome</keyword>
<reference evidence="2 3" key="1">
    <citation type="submission" date="2017-07" db="EMBL/GenBank/DDBJ databases">
        <authorList>
            <person name="Talla V."/>
            <person name="Backstrom N."/>
        </authorList>
    </citation>
    <scope>NUCLEOTIDE SEQUENCE [LARGE SCALE GENOMIC DNA]</scope>
</reference>
<feature type="compositionally biased region" description="Polar residues" evidence="1">
    <location>
        <begin position="28"/>
        <end position="41"/>
    </location>
</feature>
<dbReference type="AlphaFoldDB" id="A0A5E4QAD4"/>
<evidence type="ECO:0000313" key="3">
    <source>
        <dbReference type="Proteomes" id="UP000324832"/>
    </source>
</evidence>
<evidence type="ECO:0000313" key="2">
    <source>
        <dbReference type="EMBL" id="VVC95209.1"/>
    </source>
</evidence>
<protein>
    <submittedName>
        <fullName evidence="2">Uncharacterized protein</fullName>
    </submittedName>
</protein>
<dbReference type="Proteomes" id="UP000324832">
    <property type="component" value="Unassembled WGS sequence"/>
</dbReference>
<proteinExistence type="predicted"/>
<name>A0A5E4QAD4_9NEOP</name>
<organism evidence="2 3">
    <name type="scientific">Leptidea sinapis</name>
    <dbReference type="NCBI Taxonomy" id="189913"/>
    <lineage>
        <taxon>Eukaryota</taxon>
        <taxon>Metazoa</taxon>
        <taxon>Ecdysozoa</taxon>
        <taxon>Arthropoda</taxon>
        <taxon>Hexapoda</taxon>
        <taxon>Insecta</taxon>
        <taxon>Pterygota</taxon>
        <taxon>Neoptera</taxon>
        <taxon>Endopterygota</taxon>
        <taxon>Lepidoptera</taxon>
        <taxon>Glossata</taxon>
        <taxon>Ditrysia</taxon>
        <taxon>Papilionoidea</taxon>
        <taxon>Pieridae</taxon>
        <taxon>Dismorphiinae</taxon>
        <taxon>Leptidea</taxon>
    </lineage>
</organism>
<dbReference type="EMBL" id="FZQP02002226">
    <property type="protein sequence ID" value="VVC95209.1"/>
    <property type="molecule type" value="Genomic_DNA"/>
</dbReference>
<feature type="compositionally biased region" description="Basic and acidic residues" evidence="1">
    <location>
        <begin position="1"/>
        <end position="23"/>
    </location>
</feature>
<feature type="region of interest" description="Disordered" evidence="1">
    <location>
        <begin position="1"/>
        <end position="41"/>
    </location>
</feature>
<evidence type="ECO:0000256" key="1">
    <source>
        <dbReference type="SAM" id="MobiDB-lite"/>
    </source>
</evidence>
<accession>A0A5E4QAD4</accession>
<sequence>MARPFLRERNRCVRPSEKRKDHVPILSRQRTPPSSLGDTTAPLTNYFRDLHSSLDDRDHYDPYALYGRLPMPGRGFPPAPAPHARHMFIGEWD</sequence>
<gene>
    <name evidence="2" type="ORF">LSINAPIS_LOCUS6980</name>
</gene>